<dbReference type="Proteomes" id="UP000289738">
    <property type="component" value="Chromosome B04"/>
</dbReference>
<protein>
    <recommendedName>
        <fullName evidence="3">CCHC-type domain-containing protein</fullName>
    </recommendedName>
</protein>
<evidence type="ECO:0000313" key="2">
    <source>
        <dbReference type="Proteomes" id="UP000289738"/>
    </source>
</evidence>
<keyword evidence="2" id="KW-1185">Reference proteome</keyword>
<reference evidence="1 2" key="1">
    <citation type="submission" date="2019-01" db="EMBL/GenBank/DDBJ databases">
        <title>Sequencing of cultivated peanut Arachis hypogaea provides insights into genome evolution and oil improvement.</title>
        <authorList>
            <person name="Chen X."/>
        </authorList>
    </citation>
    <scope>NUCLEOTIDE SEQUENCE [LARGE SCALE GENOMIC DNA]</scope>
    <source>
        <strain evidence="2">cv. Fuhuasheng</strain>
        <tissue evidence="1">Leaves</tissue>
    </source>
</reference>
<name>A0A444ZQB3_ARAHY</name>
<dbReference type="EMBL" id="SDMP01000014">
    <property type="protein sequence ID" value="RYR16383.1"/>
    <property type="molecule type" value="Genomic_DNA"/>
</dbReference>
<evidence type="ECO:0000313" key="1">
    <source>
        <dbReference type="EMBL" id="RYR16383.1"/>
    </source>
</evidence>
<dbReference type="AlphaFoldDB" id="A0A444ZQB3"/>
<gene>
    <name evidence="1" type="ORF">Ahy_B04g073393</name>
</gene>
<proteinExistence type="predicted"/>
<organism evidence="1 2">
    <name type="scientific">Arachis hypogaea</name>
    <name type="common">Peanut</name>
    <dbReference type="NCBI Taxonomy" id="3818"/>
    <lineage>
        <taxon>Eukaryota</taxon>
        <taxon>Viridiplantae</taxon>
        <taxon>Streptophyta</taxon>
        <taxon>Embryophyta</taxon>
        <taxon>Tracheophyta</taxon>
        <taxon>Spermatophyta</taxon>
        <taxon>Magnoliopsida</taxon>
        <taxon>eudicotyledons</taxon>
        <taxon>Gunneridae</taxon>
        <taxon>Pentapetalae</taxon>
        <taxon>rosids</taxon>
        <taxon>fabids</taxon>
        <taxon>Fabales</taxon>
        <taxon>Fabaceae</taxon>
        <taxon>Papilionoideae</taxon>
        <taxon>50 kb inversion clade</taxon>
        <taxon>dalbergioids sensu lato</taxon>
        <taxon>Dalbergieae</taxon>
        <taxon>Pterocarpus clade</taxon>
        <taxon>Arachis</taxon>
    </lineage>
</organism>
<sequence length="162" mass="19167">MFYNRHIESNFLRKFKAPYLQKLIVNIGHVFSELVTSKLHANQRTAGNIQVSCFDIQNEVFKVHECPNGVEYAMDLCRQRCDCGEFRARFRPLGNPTTWSVYHGLRFVGNLFLRQVSKYQPRMTHFLNEMDTRMLRDPKRCKQCGVEGYSRSRCRHVIAFRL</sequence>
<evidence type="ECO:0008006" key="3">
    <source>
        <dbReference type="Google" id="ProtNLM"/>
    </source>
</evidence>
<accession>A0A444ZQB3</accession>
<comment type="caution">
    <text evidence="1">The sequence shown here is derived from an EMBL/GenBank/DDBJ whole genome shotgun (WGS) entry which is preliminary data.</text>
</comment>